<dbReference type="Proteomes" id="UP001595765">
    <property type="component" value="Unassembled WGS sequence"/>
</dbReference>
<evidence type="ECO:0000313" key="5">
    <source>
        <dbReference type="EMBL" id="MFC4031189.1"/>
    </source>
</evidence>
<evidence type="ECO:0000256" key="1">
    <source>
        <dbReference type="ARBA" id="ARBA00022801"/>
    </source>
</evidence>
<evidence type="ECO:0000256" key="3">
    <source>
        <dbReference type="SAM" id="MobiDB-lite"/>
    </source>
</evidence>
<evidence type="ECO:0000259" key="4">
    <source>
        <dbReference type="Pfam" id="PF00326"/>
    </source>
</evidence>
<proteinExistence type="predicted"/>
<dbReference type="PANTHER" id="PTHR42776:SF27">
    <property type="entry name" value="DIPEPTIDYL PEPTIDASE FAMILY MEMBER 6"/>
    <property type="match status" value="1"/>
</dbReference>
<organism evidence="5 6">
    <name type="scientific">Streptomyces polygonati</name>
    <dbReference type="NCBI Taxonomy" id="1617087"/>
    <lineage>
        <taxon>Bacteria</taxon>
        <taxon>Bacillati</taxon>
        <taxon>Actinomycetota</taxon>
        <taxon>Actinomycetes</taxon>
        <taxon>Kitasatosporales</taxon>
        <taxon>Streptomycetaceae</taxon>
        <taxon>Streptomyces</taxon>
    </lineage>
</organism>
<dbReference type="InterPro" id="IPR001375">
    <property type="entry name" value="Peptidase_S9_cat"/>
</dbReference>
<keyword evidence="2" id="KW-0720">Serine protease</keyword>
<feature type="compositionally biased region" description="Low complexity" evidence="3">
    <location>
        <begin position="131"/>
        <end position="149"/>
    </location>
</feature>
<sequence>MSTLSHPHACRQAAADPTGPSAAFVCDRHGTPQLWLAAPGEAEPRLLDPAPDPVTAVSWSPDGRWIAYTAAPGGGEHTVVRCVRPDGSGRRDVAGAGTLAAAHFGCWTRDGSALAVTEAVAVGASPPPSGPADLPAARTAAPAASLARPHGADEAVPESAGTADSGSAAGPDALPAPAPGARGIPPQPVTAAPAGATGTAQGPAEPRADEAAVPPARQGVLVASLVDPAGRRAPRRVAAEAGSATLRVCDISADGRRMLLRRGPRGHREAVVVDTADGRETCLLPVADGDPWIGRFSPDGGVLWLRSDEDREYAALLAVELLPDGSPGDIRSVTGRPDADLELFAADTTAGRAALAWNDRGRSVLQTAVLGADGTLSEVRDVPLPHEVVTRADADAAGGWLLSLSGSVRQPGVWTAPAAGEVTCTAWTSPAPTAGRPVPPVPLKLRARDGTALTGWFHRAPGPAGPGPCVIHLHGGPESQERPVLEPLYQALLDRGLHVFAPDVRGSSGHGRAFLAADRGAGRIAAVDDVADCAAHLVGAGLADPDRLTVMGRSYGGYLVMAALVRHPDLFRAGVAVSGMSDFATFFAGTEPWIAESAAVKYGHPVHDHDLLALLSPMTHVDALRTPVLAVHGALDTNVPPGESEQFVRAARRRSVPAELLLFADEGHDLARRANRERFHRAAGDWLTRWTS</sequence>
<keyword evidence="6" id="KW-1185">Reference proteome</keyword>
<dbReference type="InterPro" id="IPR011042">
    <property type="entry name" value="6-blade_b-propeller_TolB-like"/>
</dbReference>
<dbReference type="InterPro" id="IPR011659">
    <property type="entry name" value="WD40"/>
</dbReference>
<evidence type="ECO:0000313" key="6">
    <source>
        <dbReference type="Proteomes" id="UP001595765"/>
    </source>
</evidence>
<feature type="domain" description="Peptidase S9 prolyl oligopeptidase catalytic" evidence="4">
    <location>
        <begin position="491"/>
        <end position="691"/>
    </location>
</feature>
<comment type="caution">
    <text evidence="5">The sequence shown here is derived from an EMBL/GenBank/DDBJ whole genome shotgun (WGS) entry which is preliminary data.</text>
</comment>
<dbReference type="EMBL" id="JBHSBB010000007">
    <property type="protein sequence ID" value="MFC4031189.1"/>
    <property type="molecule type" value="Genomic_DNA"/>
</dbReference>
<name>A0ABV8HGY1_9ACTN</name>
<dbReference type="GO" id="GO:0016787">
    <property type="term" value="F:hydrolase activity"/>
    <property type="evidence" value="ECO:0007669"/>
    <property type="project" value="UniProtKB-KW"/>
</dbReference>
<dbReference type="SUPFAM" id="SSF69304">
    <property type="entry name" value="Tricorn protease N-terminal domain"/>
    <property type="match status" value="1"/>
</dbReference>
<feature type="compositionally biased region" description="Low complexity" evidence="3">
    <location>
        <begin position="159"/>
        <end position="205"/>
    </location>
</feature>
<dbReference type="RefSeq" id="WP_386427136.1">
    <property type="nucleotide sequence ID" value="NZ_JBHSBB010000007.1"/>
</dbReference>
<dbReference type="Gene3D" id="2.120.10.30">
    <property type="entry name" value="TolB, C-terminal domain"/>
    <property type="match status" value="1"/>
</dbReference>
<dbReference type="SUPFAM" id="SSF53474">
    <property type="entry name" value="alpha/beta-Hydrolases"/>
    <property type="match status" value="1"/>
</dbReference>
<accession>A0ABV8HGY1</accession>
<keyword evidence="2" id="KW-0645">Protease</keyword>
<dbReference type="InterPro" id="IPR002470">
    <property type="entry name" value="Peptidase_S9A"/>
</dbReference>
<protein>
    <submittedName>
        <fullName evidence="5">Alpha/beta fold hydrolase</fullName>
    </submittedName>
</protein>
<dbReference type="Gene3D" id="3.40.50.1820">
    <property type="entry name" value="alpha/beta hydrolase"/>
    <property type="match status" value="1"/>
</dbReference>
<reference evidence="6" key="1">
    <citation type="journal article" date="2019" name="Int. J. Syst. Evol. Microbiol.">
        <title>The Global Catalogue of Microorganisms (GCM) 10K type strain sequencing project: providing services to taxonomists for standard genome sequencing and annotation.</title>
        <authorList>
            <consortium name="The Broad Institute Genomics Platform"/>
            <consortium name="The Broad Institute Genome Sequencing Center for Infectious Disease"/>
            <person name="Wu L."/>
            <person name="Ma J."/>
        </authorList>
    </citation>
    <scope>NUCLEOTIDE SEQUENCE [LARGE SCALE GENOMIC DNA]</scope>
    <source>
        <strain evidence="6">CGMCC 4.7237</strain>
    </source>
</reference>
<dbReference type="InterPro" id="IPR029058">
    <property type="entry name" value="AB_hydrolase_fold"/>
</dbReference>
<evidence type="ECO:0000256" key="2">
    <source>
        <dbReference type="ARBA" id="ARBA00022825"/>
    </source>
</evidence>
<keyword evidence="1 5" id="KW-0378">Hydrolase</keyword>
<feature type="region of interest" description="Disordered" evidence="3">
    <location>
        <begin position="124"/>
        <end position="215"/>
    </location>
</feature>
<dbReference type="PANTHER" id="PTHR42776">
    <property type="entry name" value="SERINE PEPTIDASE S9 FAMILY MEMBER"/>
    <property type="match status" value="1"/>
</dbReference>
<dbReference type="Pfam" id="PF07676">
    <property type="entry name" value="PD40"/>
    <property type="match status" value="1"/>
</dbReference>
<gene>
    <name evidence="5" type="ORF">ACFO3J_06845</name>
</gene>
<dbReference type="PRINTS" id="PR00862">
    <property type="entry name" value="PROLIGOPTASE"/>
</dbReference>
<dbReference type="Pfam" id="PF00326">
    <property type="entry name" value="Peptidase_S9"/>
    <property type="match status" value="1"/>
</dbReference>